<name>A0A4P2QCH6_SORCE</name>
<dbReference type="Proteomes" id="UP000295781">
    <property type="component" value="Chromosome"/>
</dbReference>
<sequence length="59" mass="6301">MQVVLGGCALERDFGGPFDEPDATTAPEARDGYDTDILSQAAATAALSARDEARESWKR</sequence>
<evidence type="ECO:0000313" key="2">
    <source>
        <dbReference type="EMBL" id="AUX27454.1"/>
    </source>
</evidence>
<evidence type="ECO:0000256" key="1">
    <source>
        <dbReference type="SAM" id="MobiDB-lite"/>
    </source>
</evidence>
<reference evidence="2 3" key="1">
    <citation type="submission" date="2015-09" db="EMBL/GenBank/DDBJ databases">
        <title>Sorangium comparison.</title>
        <authorList>
            <person name="Zaburannyi N."/>
            <person name="Bunk B."/>
            <person name="Overmann J."/>
            <person name="Mueller R."/>
        </authorList>
    </citation>
    <scope>NUCLEOTIDE SEQUENCE [LARGE SCALE GENOMIC DNA]</scope>
    <source>
        <strain evidence="2 3">So ceGT47</strain>
    </source>
</reference>
<accession>A0A4P2QCH6</accession>
<feature type="region of interest" description="Disordered" evidence="1">
    <location>
        <begin position="11"/>
        <end position="30"/>
    </location>
</feature>
<proteinExistence type="predicted"/>
<protein>
    <submittedName>
        <fullName evidence="2">Uncharacterized protein</fullName>
    </submittedName>
</protein>
<gene>
    <name evidence="2" type="ORF">SOCEGT47_080440</name>
</gene>
<evidence type="ECO:0000313" key="3">
    <source>
        <dbReference type="Proteomes" id="UP000295781"/>
    </source>
</evidence>
<dbReference type="AlphaFoldDB" id="A0A4P2QCH6"/>
<dbReference type="EMBL" id="CP012670">
    <property type="protein sequence ID" value="AUX27454.1"/>
    <property type="molecule type" value="Genomic_DNA"/>
</dbReference>
<organism evidence="2 3">
    <name type="scientific">Sorangium cellulosum</name>
    <name type="common">Polyangium cellulosum</name>
    <dbReference type="NCBI Taxonomy" id="56"/>
    <lineage>
        <taxon>Bacteria</taxon>
        <taxon>Pseudomonadati</taxon>
        <taxon>Myxococcota</taxon>
        <taxon>Polyangia</taxon>
        <taxon>Polyangiales</taxon>
        <taxon>Polyangiaceae</taxon>
        <taxon>Sorangium</taxon>
    </lineage>
</organism>